<dbReference type="GO" id="GO:0005938">
    <property type="term" value="C:cell cortex"/>
    <property type="evidence" value="ECO:0007669"/>
    <property type="project" value="UniProtKB-SubCell"/>
</dbReference>
<dbReference type="Gene3D" id="1.10.10.820">
    <property type="match status" value="1"/>
</dbReference>
<evidence type="ECO:0000313" key="16">
    <source>
        <dbReference type="Proteomes" id="UP000289886"/>
    </source>
</evidence>
<evidence type="ECO:0000256" key="13">
    <source>
        <dbReference type="PROSITE-ProRule" id="PRU00782"/>
    </source>
</evidence>
<dbReference type="AlphaFoldDB" id="A0A662YRI8"/>
<feature type="region of interest" description="Actin-binding" evidence="13">
    <location>
        <begin position="429"/>
        <end position="451"/>
    </location>
</feature>
<comment type="caution">
    <text evidence="13">Lacks conserved residue(s) required for the propagation of feature annotation.</text>
</comment>
<dbReference type="FunFam" id="1.20.120.720:FF:000009">
    <property type="entry name" value="Unconventional myosin-Id"/>
    <property type="match status" value="1"/>
</dbReference>
<evidence type="ECO:0000256" key="11">
    <source>
        <dbReference type="ARBA" id="ARBA00023203"/>
    </source>
</evidence>
<dbReference type="GO" id="GO:0005902">
    <property type="term" value="C:microvillus"/>
    <property type="evidence" value="ECO:0007669"/>
    <property type="project" value="TreeGrafter"/>
</dbReference>
<evidence type="ECO:0000256" key="6">
    <source>
        <dbReference type="ARBA" id="ARBA00022741"/>
    </source>
</evidence>
<keyword evidence="10" id="KW-0505">Motor protein</keyword>
<keyword evidence="16" id="KW-1185">Reference proteome</keyword>
<dbReference type="InterPro" id="IPR036961">
    <property type="entry name" value="Kinesin_motor_dom_sf"/>
</dbReference>
<evidence type="ECO:0000256" key="8">
    <source>
        <dbReference type="ARBA" id="ARBA00022860"/>
    </source>
</evidence>
<keyword evidence="6" id="KW-0547">Nucleotide-binding</keyword>
<comment type="subcellular location">
    <subcellularLocation>
        <location evidence="1">Cell projection</location>
    </subcellularLocation>
    <subcellularLocation>
        <location evidence="2">Cytoplasm</location>
        <location evidence="2">Cell cortex</location>
    </subcellularLocation>
</comment>
<dbReference type="EMBL" id="SCEB01000643">
    <property type="protein sequence ID" value="RXM98553.1"/>
    <property type="molecule type" value="Genomic_DNA"/>
</dbReference>
<evidence type="ECO:0000256" key="3">
    <source>
        <dbReference type="ARBA" id="ARBA00008314"/>
    </source>
</evidence>
<dbReference type="Gene3D" id="3.40.850.10">
    <property type="entry name" value="Kinesin motor domain"/>
    <property type="match status" value="2"/>
</dbReference>
<dbReference type="GO" id="GO:0051015">
    <property type="term" value="F:actin filament binding"/>
    <property type="evidence" value="ECO:0007669"/>
    <property type="project" value="TreeGrafter"/>
</dbReference>
<dbReference type="SMART" id="SM00242">
    <property type="entry name" value="MYSc"/>
    <property type="match status" value="1"/>
</dbReference>
<feature type="domain" description="Myosin motor" evidence="14">
    <location>
        <begin position="1"/>
        <end position="552"/>
    </location>
</feature>
<dbReference type="Proteomes" id="UP000289886">
    <property type="component" value="Unassembled WGS sequence"/>
</dbReference>
<evidence type="ECO:0000256" key="7">
    <source>
        <dbReference type="ARBA" id="ARBA00022840"/>
    </source>
</evidence>
<evidence type="ECO:0000256" key="2">
    <source>
        <dbReference type="ARBA" id="ARBA00004544"/>
    </source>
</evidence>
<dbReference type="Gene3D" id="1.20.5.4820">
    <property type="match status" value="1"/>
</dbReference>
<keyword evidence="12" id="KW-0966">Cell projection</keyword>
<evidence type="ECO:0000259" key="14">
    <source>
        <dbReference type="PROSITE" id="PS51456"/>
    </source>
</evidence>
<comment type="similarity">
    <text evidence="3 13">Belongs to the TRAFAC class myosin-kinesin ATPase superfamily. Myosin family.</text>
</comment>
<dbReference type="GO" id="GO:0007015">
    <property type="term" value="P:actin filament organization"/>
    <property type="evidence" value="ECO:0007669"/>
    <property type="project" value="TreeGrafter"/>
</dbReference>
<evidence type="ECO:0000256" key="12">
    <source>
        <dbReference type="ARBA" id="ARBA00023273"/>
    </source>
</evidence>
<sequence>MNIYGRDTIEQYKDRELYERPPHLFAIADAAYKAMKRRNKDNCIVISGIADKQFQCVPCASKQLVLGGPEQLLRSLHIQKDPAAYNYIKVGRQVKSSINDAADFKAVADAMKVIGFAPEEIQTVYKILATILHLGNMKFASDGDVTLIENGKLVSVLGELLSTKQENVEKALLYRTVSTGRDVIDKQHTEQEASYGRDALAKAIYERLFCWIVGRINDIIEVKNYDAKVHGKNTVIGVLDIYGFEIFQNNSFEQFCINYCNEKLQQLFIQLVLRQEQEEYQREGIPWKHIDYFNNQIIVDLVEQQHKGIFAILDEACMNVGKVTDEMFLQALNSKLAKHAHYSSRKLCPTDKSLEFDRDFRIRHYAGNVVYSVVSFIDKNKDTLFQDFKRLLYNSSNPVLKAMWPEGKLSITEVTKRPLTAATLFKNSMISLVENLSSKEPYYVRCIKPNDMKSPLLFEDERCRHQVEYLGLLENVRVRRAGFAYRQTYERFLQRYKMISQFTWPNHDLPTDREAVMRLVQGCGFEQDVAYGKTKVFIRTPRTLFTLEEQRAQMVQRIVIFLQKVTGVSVSPGKDQLVAFHTKDSRDLIACLQGMVPPSESRVGELVGVLASHFKRKLWLRSWSRARDFLAPTLLNHCIRSTPALSKMVPLHSAHAPLRSAHAPLCSRSTLLTLHSISTHAPLCSRSTPSLLTLHSAHAPLHLCSRSTLLTLHSISAHAPLCSRSTPLTLHSTLLTLHSAHAPLHSTHARLHSTHAPLRSRSTLLTILSTLLTLYSAHAPLHSPPLCSRCTPLCSRCTPLCSRSTLLTLHSAHAPLHSAHAPLCSCSASLCSRSTLLTLHSAHTLLTLHSALLTLHSALLTLHSAHAPVHSAHAPLCSRSTLLMLHSAHALLMLRSTLLTLHSRSTLLTLHSTLLTLHSAHTPLRSHALAVTRTLRTVHTFWFAKFLLCSRSTPLCSRSCAHTPLHSAHAPLTLTLHSAHAPLHSAQAPVLTLHSAHAPLTLTLHSAHAPLHSAHAPVLTLHSTLLTLHSTHIL</sequence>
<dbReference type="Gene3D" id="1.20.58.530">
    <property type="match status" value="1"/>
</dbReference>
<evidence type="ECO:0000256" key="1">
    <source>
        <dbReference type="ARBA" id="ARBA00004316"/>
    </source>
</evidence>
<keyword evidence="5" id="KW-0677">Repeat</keyword>
<dbReference type="GO" id="GO:0000146">
    <property type="term" value="F:microfilament motor activity"/>
    <property type="evidence" value="ECO:0007669"/>
    <property type="project" value="TreeGrafter"/>
</dbReference>
<dbReference type="PANTHER" id="PTHR13140">
    <property type="entry name" value="MYOSIN"/>
    <property type="match status" value="1"/>
</dbReference>
<dbReference type="GO" id="GO:0005524">
    <property type="term" value="F:ATP binding"/>
    <property type="evidence" value="ECO:0007669"/>
    <property type="project" value="UniProtKB-KW"/>
</dbReference>
<dbReference type="GO" id="GO:0005886">
    <property type="term" value="C:plasma membrane"/>
    <property type="evidence" value="ECO:0007669"/>
    <property type="project" value="TreeGrafter"/>
</dbReference>
<evidence type="ECO:0000256" key="5">
    <source>
        <dbReference type="ARBA" id="ARBA00022737"/>
    </source>
</evidence>
<dbReference type="GO" id="GO:0030048">
    <property type="term" value="P:actin filament-based movement"/>
    <property type="evidence" value="ECO:0007669"/>
    <property type="project" value="TreeGrafter"/>
</dbReference>
<dbReference type="SUPFAM" id="SSF52540">
    <property type="entry name" value="P-loop containing nucleoside triphosphate hydrolases"/>
    <property type="match status" value="1"/>
</dbReference>
<evidence type="ECO:0000256" key="9">
    <source>
        <dbReference type="ARBA" id="ARBA00023123"/>
    </source>
</evidence>
<comment type="caution">
    <text evidence="15">The sequence shown here is derived from an EMBL/GenBank/DDBJ whole genome shotgun (WGS) entry which is preliminary data.</text>
</comment>
<dbReference type="GO" id="GO:0016459">
    <property type="term" value="C:myosin complex"/>
    <property type="evidence" value="ECO:0007669"/>
    <property type="project" value="UniProtKB-KW"/>
</dbReference>
<dbReference type="GO" id="GO:0006897">
    <property type="term" value="P:endocytosis"/>
    <property type="evidence" value="ECO:0007669"/>
    <property type="project" value="TreeGrafter"/>
</dbReference>
<reference evidence="15 16" key="1">
    <citation type="submission" date="2019-01" db="EMBL/GenBank/DDBJ databases">
        <title>Draft Genome and Complete Hox-Cluster Characterization of the Sterlet Sturgeon (Acipenser ruthenus).</title>
        <authorList>
            <person name="Wei Q."/>
        </authorList>
    </citation>
    <scope>NUCLEOTIDE SEQUENCE [LARGE SCALE GENOMIC DNA]</scope>
    <source>
        <strain evidence="15">WHYD16114868_AA</strain>
        <tissue evidence="15">Blood</tissue>
    </source>
</reference>
<proteinExistence type="inferred from homology"/>
<accession>A0A662YRI8</accession>
<keyword evidence="4" id="KW-0963">Cytoplasm</keyword>
<keyword evidence="7" id="KW-0067">ATP-binding</keyword>
<organism evidence="15 16">
    <name type="scientific">Acipenser ruthenus</name>
    <name type="common">Sterlet sturgeon</name>
    <dbReference type="NCBI Taxonomy" id="7906"/>
    <lineage>
        <taxon>Eukaryota</taxon>
        <taxon>Metazoa</taxon>
        <taxon>Chordata</taxon>
        <taxon>Craniata</taxon>
        <taxon>Vertebrata</taxon>
        <taxon>Euteleostomi</taxon>
        <taxon>Actinopterygii</taxon>
        <taxon>Chondrostei</taxon>
        <taxon>Acipenseriformes</taxon>
        <taxon>Acipenseridae</taxon>
        <taxon>Acipenser</taxon>
    </lineage>
</organism>
<dbReference type="GO" id="GO:0030425">
    <property type="term" value="C:dendrite"/>
    <property type="evidence" value="ECO:0007669"/>
    <property type="project" value="UniProtKB-SubCell"/>
</dbReference>
<evidence type="ECO:0000256" key="4">
    <source>
        <dbReference type="ARBA" id="ARBA00022490"/>
    </source>
</evidence>
<dbReference type="GO" id="GO:0005516">
    <property type="term" value="F:calmodulin binding"/>
    <property type="evidence" value="ECO:0007669"/>
    <property type="project" value="UniProtKB-KW"/>
</dbReference>
<protein>
    <submittedName>
        <fullName evidence="15">Unconventional myosin-Id</fullName>
    </submittedName>
</protein>
<dbReference type="Gene3D" id="1.20.120.720">
    <property type="entry name" value="Myosin VI head, motor domain, U50 subdomain"/>
    <property type="match status" value="1"/>
</dbReference>
<gene>
    <name evidence="15" type="ORF">EOD39_12986</name>
</gene>
<dbReference type="PANTHER" id="PTHR13140:SF417">
    <property type="entry name" value="UNCONVENTIONAL MYOSIN-ID"/>
    <property type="match status" value="1"/>
</dbReference>
<evidence type="ECO:0000313" key="15">
    <source>
        <dbReference type="EMBL" id="RXM98553.1"/>
    </source>
</evidence>
<dbReference type="Pfam" id="PF00063">
    <property type="entry name" value="Myosin_head"/>
    <property type="match status" value="2"/>
</dbReference>
<dbReference type="PROSITE" id="PS51456">
    <property type="entry name" value="MYOSIN_MOTOR"/>
    <property type="match status" value="1"/>
</dbReference>
<dbReference type="InterPro" id="IPR027417">
    <property type="entry name" value="P-loop_NTPase"/>
</dbReference>
<keyword evidence="11 13" id="KW-0009">Actin-binding</keyword>
<dbReference type="FunFam" id="1.20.58.530:FF:000004">
    <property type="entry name" value="Unconventional myosin ID"/>
    <property type="match status" value="1"/>
</dbReference>
<keyword evidence="8" id="KW-0112">Calmodulin-binding</keyword>
<evidence type="ECO:0000256" key="10">
    <source>
        <dbReference type="ARBA" id="ARBA00023175"/>
    </source>
</evidence>
<name>A0A662YRI8_ACIRT</name>
<dbReference type="InterPro" id="IPR001609">
    <property type="entry name" value="Myosin_head_motor_dom-like"/>
</dbReference>
<keyword evidence="9 13" id="KW-0518">Myosin</keyword>